<dbReference type="Proteomes" id="UP000240322">
    <property type="component" value="Unassembled WGS sequence"/>
</dbReference>
<sequence>MVTPYYPPSVGGIERFVARLSENLKSRGIGVRVLTGTHFGRVAQGDGVVQIPTRLTIMGNPLIPGLVDAIGEEECDVVHAHDEHAFTSNTVAYARARNKRPFLLHCHGSYTGGSPLWRLFVYTYMKTLGSYTLTRSDLSVALSPSEAEILKRFGGRNIRIIPNAVDPSELDTKADPSLFRSRRQVGGRKLVLFVGRLIRVKGVHLLPRIASLFNSTSEDVCFAVVGDGPMREALKRSSKRMGLRNMVITGRVSQEELSSAYAAADVVLAPSQSEGMPAVVLEALIFRKPVVATRLPTLVDYFAQTCRFVEPGDIHGYARAVRETLKNPPPESALTEVERLVTARFNWARVTDEIVNAYRELTQREEVTRPQ</sequence>
<comment type="caution">
    <text evidence="3">The sequence shown here is derived from an EMBL/GenBank/DDBJ whole genome shotgun (WGS) entry which is preliminary data.</text>
</comment>
<feature type="domain" description="Glycosyltransferase subfamily 4-like N-terminal" evidence="2">
    <location>
        <begin position="10"/>
        <end position="168"/>
    </location>
</feature>
<protein>
    <recommendedName>
        <fullName evidence="5">Glycosyltransferase subfamily 4-like N-terminal domain-containing protein</fullName>
    </recommendedName>
</protein>
<name>A0A2R6AZS0_9ARCH</name>
<dbReference type="AlphaFoldDB" id="A0A2R6AZS0"/>
<reference evidence="3 4" key="1">
    <citation type="submission" date="2017-04" db="EMBL/GenBank/DDBJ databases">
        <title>Novel microbial lineages endemic to geothermal iron-oxide mats fill important gaps in the evolutionary history of Archaea.</title>
        <authorList>
            <person name="Jay Z.J."/>
            <person name="Beam J.P."/>
            <person name="Dlakic M."/>
            <person name="Rusch D.B."/>
            <person name="Kozubal M.A."/>
            <person name="Inskeep W.P."/>
        </authorList>
    </citation>
    <scope>NUCLEOTIDE SEQUENCE [LARGE SCALE GENOMIC DNA]</scope>
    <source>
        <strain evidence="3">OSP_D</strain>
    </source>
</reference>
<dbReference type="Pfam" id="PF00534">
    <property type="entry name" value="Glycos_transf_1"/>
    <property type="match status" value="1"/>
</dbReference>
<dbReference type="PANTHER" id="PTHR45947">
    <property type="entry name" value="SULFOQUINOVOSYL TRANSFERASE SQD2"/>
    <property type="match status" value="1"/>
</dbReference>
<dbReference type="SUPFAM" id="SSF53756">
    <property type="entry name" value="UDP-Glycosyltransferase/glycogen phosphorylase"/>
    <property type="match status" value="1"/>
</dbReference>
<dbReference type="CDD" id="cd03801">
    <property type="entry name" value="GT4_PimA-like"/>
    <property type="match status" value="1"/>
</dbReference>
<dbReference type="InterPro" id="IPR028098">
    <property type="entry name" value="Glyco_trans_4-like_N"/>
</dbReference>
<dbReference type="InterPro" id="IPR001296">
    <property type="entry name" value="Glyco_trans_1"/>
</dbReference>
<dbReference type="GO" id="GO:0016757">
    <property type="term" value="F:glycosyltransferase activity"/>
    <property type="evidence" value="ECO:0007669"/>
    <property type="project" value="InterPro"/>
</dbReference>
<feature type="domain" description="Glycosyl transferase family 1" evidence="1">
    <location>
        <begin position="181"/>
        <end position="334"/>
    </location>
</feature>
<dbReference type="EMBL" id="NEXE01000015">
    <property type="protein sequence ID" value="PSN91882.1"/>
    <property type="molecule type" value="Genomic_DNA"/>
</dbReference>
<gene>
    <name evidence="3" type="ORF">B9Q03_02900</name>
</gene>
<accession>A0A2R6AZS0</accession>
<evidence type="ECO:0008006" key="5">
    <source>
        <dbReference type="Google" id="ProtNLM"/>
    </source>
</evidence>
<organism evidence="3 4">
    <name type="scientific">Candidatus Marsarchaeota G2 archaeon OSP_D</name>
    <dbReference type="NCBI Taxonomy" id="1978157"/>
    <lineage>
        <taxon>Archaea</taxon>
        <taxon>Candidatus Marsarchaeota</taxon>
        <taxon>Candidatus Marsarchaeota group 2</taxon>
    </lineage>
</organism>
<dbReference type="Gene3D" id="3.40.50.2000">
    <property type="entry name" value="Glycogen Phosphorylase B"/>
    <property type="match status" value="2"/>
</dbReference>
<proteinExistence type="predicted"/>
<dbReference type="Pfam" id="PF13439">
    <property type="entry name" value="Glyco_transf_4"/>
    <property type="match status" value="1"/>
</dbReference>
<dbReference type="InterPro" id="IPR050194">
    <property type="entry name" value="Glycosyltransferase_grp1"/>
</dbReference>
<evidence type="ECO:0000313" key="4">
    <source>
        <dbReference type="Proteomes" id="UP000240322"/>
    </source>
</evidence>
<evidence type="ECO:0000259" key="2">
    <source>
        <dbReference type="Pfam" id="PF13439"/>
    </source>
</evidence>
<evidence type="ECO:0000313" key="3">
    <source>
        <dbReference type="EMBL" id="PSN91882.1"/>
    </source>
</evidence>
<dbReference type="PANTHER" id="PTHR45947:SF3">
    <property type="entry name" value="SULFOQUINOVOSYL TRANSFERASE SQD2"/>
    <property type="match status" value="1"/>
</dbReference>
<evidence type="ECO:0000259" key="1">
    <source>
        <dbReference type="Pfam" id="PF00534"/>
    </source>
</evidence>